<sequence length="113" mass="12522">MTNISKPVAANNSDFIVGDTVVFIDESKPDHLMTVTQVQKNGLLLNGNNSFSLNHLIRHATVAEFINQRRLPALTTFGDDQHIENNISPKCRTISNDVQIHLSNALKAQKEVS</sequence>
<organism evidence="1 2">
    <name type="scientific">Acinetobacter parvus DSM 16617 = CIP 108168</name>
    <dbReference type="NCBI Taxonomy" id="981333"/>
    <lineage>
        <taxon>Bacteria</taxon>
        <taxon>Pseudomonadati</taxon>
        <taxon>Pseudomonadota</taxon>
        <taxon>Gammaproteobacteria</taxon>
        <taxon>Moraxellales</taxon>
        <taxon>Moraxellaceae</taxon>
        <taxon>Acinetobacter</taxon>
    </lineage>
</organism>
<gene>
    <name evidence="1" type="ORF">F988_01797</name>
</gene>
<dbReference type="EMBL" id="APOM01000047">
    <property type="protein sequence ID" value="ENU36046.1"/>
    <property type="molecule type" value="Genomic_DNA"/>
</dbReference>
<dbReference type="RefSeq" id="WP_004682585.1">
    <property type="nucleotide sequence ID" value="NZ_AIEB01000012.1"/>
</dbReference>
<name>N8QBD6_9GAMM</name>
<dbReference type="AlphaFoldDB" id="N8QBD6"/>
<protein>
    <submittedName>
        <fullName evidence="1">Uncharacterized protein</fullName>
    </submittedName>
</protein>
<accession>N8QBD6</accession>
<comment type="caution">
    <text evidence="1">The sequence shown here is derived from an EMBL/GenBank/DDBJ whole genome shotgun (WGS) entry which is preliminary data.</text>
</comment>
<dbReference type="PATRIC" id="fig|981333.9.peg.1853"/>
<evidence type="ECO:0000313" key="2">
    <source>
        <dbReference type="Proteomes" id="UP000023776"/>
    </source>
</evidence>
<dbReference type="Proteomes" id="UP000023776">
    <property type="component" value="Unassembled WGS sequence"/>
</dbReference>
<proteinExistence type="predicted"/>
<evidence type="ECO:0000313" key="1">
    <source>
        <dbReference type="EMBL" id="ENU36046.1"/>
    </source>
</evidence>
<reference evidence="1 2" key="1">
    <citation type="submission" date="2013-02" db="EMBL/GenBank/DDBJ databases">
        <title>The Genome Sequence of Acinetobacter parvus CIP 108168.</title>
        <authorList>
            <consortium name="The Broad Institute Genome Sequencing Platform"/>
            <consortium name="The Broad Institute Genome Sequencing Center for Infectious Disease"/>
            <person name="Cerqueira G."/>
            <person name="Feldgarden M."/>
            <person name="Courvalin P."/>
            <person name="Perichon B."/>
            <person name="Grillot-Courvalin C."/>
            <person name="Clermont D."/>
            <person name="Rocha E."/>
            <person name="Yoon E.-J."/>
            <person name="Nemec A."/>
            <person name="Walker B."/>
            <person name="Young S.K."/>
            <person name="Zeng Q."/>
            <person name="Gargeya S."/>
            <person name="Fitzgerald M."/>
            <person name="Haas B."/>
            <person name="Abouelleil A."/>
            <person name="Alvarado L."/>
            <person name="Arachchi H.M."/>
            <person name="Berlin A.M."/>
            <person name="Chapman S.B."/>
            <person name="Dewar J."/>
            <person name="Goldberg J."/>
            <person name="Griggs A."/>
            <person name="Gujja S."/>
            <person name="Hansen M."/>
            <person name="Howarth C."/>
            <person name="Imamovic A."/>
            <person name="Larimer J."/>
            <person name="McCowan C."/>
            <person name="Murphy C."/>
            <person name="Neiman D."/>
            <person name="Pearson M."/>
            <person name="Priest M."/>
            <person name="Roberts A."/>
            <person name="Saif S."/>
            <person name="Shea T."/>
            <person name="Sisk P."/>
            <person name="Sykes S."/>
            <person name="Wortman J."/>
            <person name="Nusbaum C."/>
            <person name="Birren B."/>
        </authorList>
    </citation>
    <scope>NUCLEOTIDE SEQUENCE [LARGE SCALE GENOMIC DNA]</scope>
    <source>
        <strain evidence="1 2">CIP 108168</strain>
    </source>
</reference>
<dbReference type="HOGENOM" id="CLU_149118_2_0_6"/>
<keyword evidence="2" id="KW-1185">Reference proteome</keyword>
<dbReference type="GeneID" id="99690121"/>